<evidence type="ECO:0000313" key="2">
    <source>
        <dbReference type="Proteomes" id="UP000078397"/>
    </source>
</evidence>
<sequence length="88" mass="9670">MGIGDVMIGRMVVGARFNRWCVLDYPVGGKREFARKVTFDSRTVLRFAVAMVMLVHTVCPSPDTGPVRCKSAPSNLANLVDSLLNCRV</sequence>
<dbReference type="RefSeq" id="XP_022285845.1">
    <property type="nucleotide sequence ID" value="XM_022429138.1"/>
</dbReference>
<dbReference type="KEGG" id="pchm:VFPPC_17428"/>
<keyword evidence="2" id="KW-1185">Reference proteome</keyword>
<dbReference type="Proteomes" id="UP000078397">
    <property type="component" value="Unassembled WGS sequence"/>
</dbReference>
<dbReference type="GeneID" id="33936400"/>
<name>A0A219ARM9_METCM</name>
<evidence type="ECO:0000313" key="1">
    <source>
        <dbReference type="EMBL" id="OWT43423.1"/>
    </source>
</evidence>
<organism evidence="1 2">
    <name type="scientific">Pochonia chlamydosporia 170</name>
    <dbReference type="NCBI Taxonomy" id="1380566"/>
    <lineage>
        <taxon>Eukaryota</taxon>
        <taxon>Fungi</taxon>
        <taxon>Dikarya</taxon>
        <taxon>Ascomycota</taxon>
        <taxon>Pezizomycotina</taxon>
        <taxon>Sordariomycetes</taxon>
        <taxon>Hypocreomycetidae</taxon>
        <taxon>Hypocreales</taxon>
        <taxon>Clavicipitaceae</taxon>
        <taxon>Pochonia</taxon>
    </lineage>
</organism>
<protein>
    <submittedName>
        <fullName evidence="1">Uncharacterized protein</fullName>
    </submittedName>
</protein>
<dbReference type="EMBL" id="LSBJ02000001">
    <property type="protein sequence ID" value="OWT43423.1"/>
    <property type="molecule type" value="Genomic_DNA"/>
</dbReference>
<dbReference type="AlphaFoldDB" id="A0A219ARM9"/>
<reference evidence="1 2" key="1">
    <citation type="journal article" date="2016" name="PLoS Pathog.">
        <title>Biosynthesis of antibiotic leucinostatins in bio-control fungus Purpureocillium lilacinum and their inhibition on phytophthora revealed by genome mining.</title>
        <authorList>
            <person name="Wang G."/>
            <person name="Liu Z."/>
            <person name="Lin R."/>
            <person name="Li E."/>
            <person name="Mao Z."/>
            <person name="Ling J."/>
            <person name="Yang Y."/>
            <person name="Yin W.B."/>
            <person name="Xie B."/>
        </authorList>
    </citation>
    <scope>NUCLEOTIDE SEQUENCE [LARGE SCALE GENOMIC DNA]</scope>
    <source>
        <strain evidence="1">170</strain>
    </source>
</reference>
<accession>A0A219ARM9</accession>
<proteinExistence type="predicted"/>
<gene>
    <name evidence="1" type="ORF">VFPPC_17428</name>
</gene>
<comment type="caution">
    <text evidence="1">The sequence shown here is derived from an EMBL/GenBank/DDBJ whole genome shotgun (WGS) entry which is preliminary data.</text>
</comment>